<dbReference type="OrthoDB" id="58802at2"/>
<dbReference type="EMBL" id="RBAH01000035">
    <property type="protein sequence ID" value="RKN66064.1"/>
    <property type="molecule type" value="Genomic_DNA"/>
</dbReference>
<feature type="domain" description="HTH crp-type" evidence="6">
    <location>
        <begin position="24"/>
        <end position="55"/>
    </location>
</feature>
<evidence type="ECO:0000256" key="4">
    <source>
        <dbReference type="ARBA" id="ARBA00023163"/>
    </source>
</evidence>
<evidence type="ECO:0000313" key="8">
    <source>
        <dbReference type="Proteomes" id="UP000282311"/>
    </source>
</evidence>
<gene>
    <name evidence="7" type="ORF">D7M11_31815</name>
</gene>
<evidence type="ECO:0000256" key="1">
    <source>
        <dbReference type="ARBA" id="ARBA00010466"/>
    </source>
</evidence>
<dbReference type="InterPro" id="IPR037171">
    <property type="entry name" value="NagB/RpiA_transferase-like"/>
</dbReference>
<dbReference type="Gene3D" id="1.10.10.60">
    <property type="entry name" value="Homeodomain-like"/>
    <property type="match status" value="1"/>
</dbReference>
<accession>A0A3B0B218</accession>
<dbReference type="Pfam" id="PF13545">
    <property type="entry name" value="HTH_Crp_2"/>
    <property type="match status" value="1"/>
</dbReference>
<keyword evidence="4" id="KW-0804">Transcription</keyword>
<dbReference type="PANTHER" id="PTHR34294:SF1">
    <property type="entry name" value="TRANSCRIPTIONAL REGULATOR LSRR"/>
    <property type="match status" value="1"/>
</dbReference>
<keyword evidence="3" id="KW-0238">DNA-binding</keyword>
<name>A0A3B0B218_9BACL</name>
<proteinExistence type="inferred from homology"/>
<organism evidence="7 8">
    <name type="scientific">Paenibacillus ginsengarvi</name>
    <dbReference type="NCBI Taxonomy" id="400777"/>
    <lineage>
        <taxon>Bacteria</taxon>
        <taxon>Bacillati</taxon>
        <taxon>Bacillota</taxon>
        <taxon>Bacilli</taxon>
        <taxon>Bacillales</taxon>
        <taxon>Paenibacillaceae</taxon>
        <taxon>Paenibacillus</taxon>
    </lineage>
</organism>
<dbReference type="Proteomes" id="UP000282311">
    <property type="component" value="Unassembled WGS sequence"/>
</dbReference>
<keyword evidence="8" id="KW-1185">Reference proteome</keyword>
<dbReference type="InterPro" id="IPR036390">
    <property type="entry name" value="WH_DNA-bd_sf"/>
</dbReference>
<sequence>MAELDRERYRLLVKISRLYYEEGLHQQEIAGRLGISRPHVSRMLTAAKQEGIVQVTIRNPFSAEQELEQELIRTFGIHDAMIVDVQGEDEQLRLEQLGRTAAVLLESVLKDNDIVGVMAGRTVAAMAQGTDYVARSGLQFVPLVGGWGSAGADWHAGSNAMALADRLKAKYWLLYAPAVVANEETGNLLRSEPEIDKVLRLARRCGVAIVGIGEVSGQATIVRSGQIAEGDLEMLRKQGAVANVCASFLNEQGEEIDFPGRARFIGLTARELRAIPNVIGIAGGRDKVRPILAALRGKWIDILVTDAATARCVLELHRSGGCAD</sequence>
<dbReference type="Pfam" id="PF04198">
    <property type="entry name" value="Sugar-bind"/>
    <property type="match status" value="1"/>
</dbReference>
<evidence type="ECO:0000256" key="2">
    <source>
        <dbReference type="ARBA" id="ARBA00023015"/>
    </source>
</evidence>
<dbReference type="SUPFAM" id="SSF100950">
    <property type="entry name" value="NagB/RpiA/CoA transferase-like"/>
    <property type="match status" value="1"/>
</dbReference>
<protein>
    <submittedName>
        <fullName evidence="7">Sugar-binding transcriptional regulator</fullName>
    </submittedName>
</protein>
<comment type="similarity">
    <text evidence="1">Belongs to the SorC transcriptional regulatory family.</text>
</comment>
<dbReference type="InterPro" id="IPR051054">
    <property type="entry name" value="SorC_transcr_regulators"/>
</dbReference>
<keyword evidence="2" id="KW-0805">Transcription regulation</keyword>
<dbReference type="PANTHER" id="PTHR34294">
    <property type="entry name" value="TRANSCRIPTIONAL REGULATOR-RELATED"/>
    <property type="match status" value="1"/>
</dbReference>
<evidence type="ECO:0000259" key="6">
    <source>
        <dbReference type="Pfam" id="PF13545"/>
    </source>
</evidence>
<dbReference type="InterPro" id="IPR007324">
    <property type="entry name" value="Sugar-bd_dom_put"/>
</dbReference>
<dbReference type="SUPFAM" id="SSF46785">
    <property type="entry name" value="Winged helix' DNA-binding domain"/>
    <property type="match status" value="1"/>
</dbReference>
<dbReference type="GO" id="GO:0030246">
    <property type="term" value="F:carbohydrate binding"/>
    <property type="evidence" value="ECO:0007669"/>
    <property type="project" value="InterPro"/>
</dbReference>
<dbReference type="GO" id="GO:0006355">
    <property type="term" value="P:regulation of DNA-templated transcription"/>
    <property type="evidence" value="ECO:0007669"/>
    <property type="project" value="InterPro"/>
</dbReference>
<comment type="caution">
    <text evidence="7">The sequence shown here is derived from an EMBL/GenBank/DDBJ whole genome shotgun (WGS) entry which is preliminary data.</text>
</comment>
<dbReference type="InterPro" id="IPR012318">
    <property type="entry name" value="HTH_CRP"/>
</dbReference>
<feature type="domain" description="Sugar-binding" evidence="5">
    <location>
        <begin position="60"/>
        <end position="315"/>
    </location>
</feature>
<evidence type="ECO:0000256" key="3">
    <source>
        <dbReference type="ARBA" id="ARBA00023125"/>
    </source>
</evidence>
<dbReference type="GO" id="GO:0003677">
    <property type="term" value="F:DNA binding"/>
    <property type="evidence" value="ECO:0007669"/>
    <property type="project" value="UniProtKB-KW"/>
</dbReference>
<dbReference type="AlphaFoldDB" id="A0A3B0B218"/>
<reference evidence="7 8" key="1">
    <citation type="journal article" date="2007" name="Int. J. Syst. Evol. Microbiol.">
        <title>Paenibacillus ginsengarvi sp. nov., isolated from soil from ginseng cultivation.</title>
        <authorList>
            <person name="Yoon M.H."/>
            <person name="Ten L.N."/>
            <person name="Im W.T."/>
        </authorList>
    </citation>
    <scope>NUCLEOTIDE SEQUENCE [LARGE SCALE GENOMIC DNA]</scope>
    <source>
        <strain evidence="7 8">KCTC 13059</strain>
    </source>
</reference>
<evidence type="ECO:0000259" key="5">
    <source>
        <dbReference type="Pfam" id="PF04198"/>
    </source>
</evidence>
<dbReference type="RefSeq" id="WP_120751318.1">
    <property type="nucleotide sequence ID" value="NZ_RBAH01000035.1"/>
</dbReference>
<evidence type="ECO:0000313" key="7">
    <source>
        <dbReference type="EMBL" id="RKN66064.1"/>
    </source>
</evidence>
<dbReference type="Gene3D" id="3.40.50.1360">
    <property type="match status" value="1"/>
</dbReference>